<reference evidence="1" key="1">
    <citation type="submission" date="2021-05" db="EMBL/GenBank/DDBJ databases">
        <authorList>
            <person name="Alioto T."/>
            <person name="Alioto T."/>
            <person name="Gomez Garrido J."/>
        </authorList>
    </citation>
    <scope>NUCLEOTIDE SEQUENCE</scope>
</reference>
<accession>A0A8D8TKM3</accession>
<evidence type="ECO:0000313" key="1">
    <source>
        <dbReference type="EMBL" id="CAG6687810.1"/>
    </source>
</evidence>
<proteinExistence type="predicted"/>
<organism evidence="1">
    <name type="scientific">Cacopsylla melanoneura</name>
    <dbReference type="NCBI Taxonomy" id="428564"/>
    <lineage>
        <taxon>Eukaryota</taxon>
        <taxon>Metazoa</taxon>
        <taxon>Ecdysozoa</taxon>
        <taxon>Arthropoda</taxon>
        <taxon>Hexapoda</taxon>
        <taxon>Insecta</taxon>
        <taxon>Pterygota</taxon>
        <taxon>Neoptera</taxon>
        <taxon>Paraneoptera</taxon>
        <taxon>Hemiptera</taxon>
        <taxon>Sternorrhyncha</taxon>
        <taxon>Psylloidea</taxon>
        <taxon>Psyllidae</taxon>
        <taxon>Psyllinae</taxon>
        <taxon>Cacopsylla</taxon>
    </lineage>
</organism>
<name>A0A8D8TKM3_9HEMI</name>
<protein>
    <submittedName>
        <fullName evidence="1">Uncharacterized protein</fullName>
    </submittedName>
</protein>
<sequence length="103" mass="11835">MSGCPASIINMTLESWERRTRHHSRFSMNTMSPKYSGVVWKLSNLCLKKPQPLLIQHSYWGKTRMCDDTIDVSSTIHGSYRAEYILCSRTVLLGALKPITRVF</sequence>
<dbReference type="EMBL" id="HBUF01283486">
    <property type="protein sequence ID" value="CAG6687810.1"/>
    <property type="molecule type" value="Transcribed_RNA"/>
</dbReference>
<dbReference type="AlphaFoldDB" id="A0A8D8TKM3"/>